<dbReference type="GO" id="GO:0008732">
    <property type="term" value="F:L-allo-threonine aldolase activity"/>
    <property type="evidence" value="ECO:0007669"/>
    <property type="project" value="TreeGrafter"/>
</dbReference>
<dbReference type="InterPro" id="IPR015421">
    <property type="entry name" value="PyrdxlP-dep_Trfase_major"/>
</dbReference>
<evidence type="ECO:0000313" key="7">
    <source>
        <dbReference type="EMBL" id="QSS61870.1"/>
    </source>
</evidence>
<dbReference type="GO" id="GO:0005829">
    <property type="term" value="C:cytosol"/>
    <property type="evidence" value="ECO:0007669"/>
    <property type="project" value="TreeGrafter"/>
</dbReference>
<dbReference type="InterPro" id="IPR001597">
    <property type="entry name" value="ArAA_b-elim_lyase/Thr_aldolase"/>
</dbReference>
<dbReference type="NCBIfam" id="NF041359">
    <property type="entry name" value="GntG_guanitoxin"/>
    <property type="match status" value="1"/>
</dbReference>
<dbReference type="EMBL" id="CP069111">
    <property type="protein sequence ID" value="QSS61870.1"/>
    <property type="molecule type" value="Genomic_DNA"/>
</dbReference>
<protein>
    <submittedName>
        <fullName evidence="7">Threonine aldolase</fullName>
    </submittedName>
</protein>
<evidence type="ECO:0000256" key="5">
    <source>
        <dbReference type="PIRSR" id="PIRSR017617-1"/>
    </source>
</evidence>
<sequence>MSPSVSDINSHLVSKTKPVSAENVPNQQYTYSALPNLKRAIEKAGADFRSDVSTVPTENMMQAILEASVGDDIYDEFGDVSVNSLQNKLIELTGKEAALWALSGTMGNQICFRTHLVQPPHTVLLDHRAHVYCWESGALPALSQASVAPVIPSNGVHLTLSDVKKNMVSGGNLHFPPTRAVSLENSLSGTILPLKDAKEISAFVRSFPVPEGQMPVAMHLDGARLFDGITGEGVDAKEYCACFDSISICLAKGLGAPMGSIILGSRAFIERAKWFRKMFGGGTRQPGMMAAAAQVALTTSIPQLPRVHALTKSTASKLSAFGYKFQLPVQTNMIIVDLEASNNIPPAAFVSYCAAQGLQVFPSGRLVFHYQTSEKAVGRLVGALEKLMTDKKGGKALESEEIKGGYCT</sequence>
<dbReference type="Gene3D" id="3.40.640.10">
    <property type="entry name" value="Type I PLP-dependent aspartate aminotransferase-like (Major domain)"/>
    <property type="match status" value="1"/>
</dbReference>
<proteinExistence type="inferred from homology"/>
<comment type="similarity">
    <text evidence="2">Belongs to the threonine aldolase family.</text>
</comment>
<dbReference type="AlphaFoldDB" id="A0A8A1M9E5"/>
<dbReference type="PANTHER" id="PTHR48097:SF9">
    <property type="entry name" value="L-THREONINE ALDOLASE"/>
    <property type="match status" value="1"/>
</dbReference>
<name>A0A8A1M9E5_AJECA</name>
<keyword evidence="3" id="KW-0663">Pyridoxal phosphate</keyword>
<dbReference type="GO" id="GO:0006567">
    <property type="term" value="P:L-threonine catabolic process"/>
    <property type="evidence" value="ECO:0007669"/>
    <property type="project" value="TreeGrafter"/>
</dbReference>
<feature type="modified residue" description="N6-(pyridoxal phosphate)lysine" evidence="5">
    <location>
        <position position="252"/>
    </location>
</feature>
<dbReference type="InterPro" id="IPR015424">
    <property type="entry name" value="PyrdxlP-dep_Trfase"/>
</dbReference>
<dbReference type="PANTHER" id="PTHR48097">
    <property type="entry name" value="L-THREONINE ALDOLASE-RELATED"/>
    <property type="match status" value="1"/>
</dbReference>
<evidence type="ECO:0000256" key="3">
    <source>
        <dbReference type="ARBA" id="ARBA00022898"/>
    </source>
</evidence>
<evidence type="ECO:0000256" key="2">
    <source>
        <dbReference type="ARBA" id="ARBA00006966"/>
    </source>
</evidence>
<dbReference type="VEuPathDB" id="FungiDB:I7I51_04047"/>
<reference evidence="7" key="1">
    <citation type="submission" date="2021-01" db="EMBL/GenBank/DDBJ databases">
        <title>Chromosome-level genome assembly of a human fungal pathogen reveals clustering of transcriptionally co-regulated genes.</title>
        <authorList>
            <person name="Voorhies M."/>
            <person name="Cohen S."/>
            <person name="Shea T.P."/>
            <person name="Petrus S."/>
            <person name="Munoz J.F."/>
            <person name="Poplawski S."/>
            <person name="Goldman W.E."/>
            <person name="Michael T."/>
            <person name="Cuomo C.A."/>
            <person name="Sil A."/>
            <person name="Beyhan S."/>
        </authorList>
    </citation>
    <scope>NUCLEOTIDE SEQUENCE</scope>
    <source>
        <strain evidence="7">WU24</strain>
    </source>
</reference>
<gene>
    <name evidence="7" type="ORF">I7I51_04047</name>
</gene>
<accession>A0A8A1M9E5</accession>
<keyword evidence="4" id="KW-0456">Lyase</keyword>
<dbReference type="GO" id="GO:0006545">
    <property type="term" value="P:glycine biosynthetic process"/>
    <property type="evidence" value="ECO:0007669"/>
    <property type="project" value="TreeGrafter"/>
</dbReference>
<evidence type="ECO:0000313" key="8">
    <source>
        <dbReference type="Proteomes" id="UP000663671"/>
    </source>
</evidence>
<evidence type="ECO:0000259" key="6">
    <source>
        <dbReference type="Pfam" id="PF01212"/>
    </source>
</evidence>
<dbReference type="InterPro" id="IPR015422">
    <property type="entry name" value="PyrdxlP-dep_Trfase_small"/>
</dbReference>
<dbReference type="InterPro" id="IPR023603">
    <property type="entry name" value="Low_specificity_L-TA-like"/>
</dbReference>
<dbReference type="Pfam" id="PF01212">
    <property type="entry name" value="Beta_elim_lyase"/>
    <property type="match status" value="1"/>
</dbReference>
<dbReference type="Proteomes" id="UP000663671">
    <property type="component" value="Chromosome 5"/>
</dbReference>
<feature type="domain" description="Aromatic amino acid beta-eliminating lyase/threonine aldolase" evidence="6">
    <location>
        <begin position="47"/>
        <end position="340"/>
    </location>
</feature>
<dbReference type="FunFam" id="3.40.640.10:FF:000030">
    <property type="entry name" value="Low-specificity L-threonine aldolase"/>
    <property type="match status" value="1"/>
</dbReference>
<comment type="cofactor">
    <cofactor evidence="1">
        <name>pyridoxal 5'-phosphate</name>
        <dbReference type="ChEBI" id="CHEBI:597326"/>
    </cofactor>
</comment>
<organism evidence="7 8">
    <name type="scientific">Ajellomyces capsulatus</name>
    <name type="common">Darling's disease fungus</name>
    <name type="synonym">Histoplasma capsulatum</name>
    <dbReference type="NCBI Taxonomy" id="5037"/>
    <lineage>
        <taxon>Eukaryota</taxon>
        <taxon>Fungi</taxon>
        <taxon>Dikarya</taxon>
        <taxon>Ascomycota</taxon>
        <taxon>Pezizomycotina</taxon>
        <taxon>Eurotiomycetes</taxon>
        <taxon>Eurotiomycetidae</taxon>
        <taxon>Onygenales</taxon>
        <taxon>Ajellomycetaceae</taxon>
        <taxon>Histoplasma</taxon>
    </lineage>
</organism>
<dbReference type="Gene3D" id="3.90.1150.10">
    <property type="entry name" value="Aspartate Aminotransferase, domain 1"/>
    <property type="match status" value="1"/>
</dbReference>
<evidence type="ECO:0000256" key="4">
    <source>
        <dbReference type="ARBA" id="ARBA00023239"/>
    </source>
</evidence>
<evidence type="ECO:0000256" key="1">
    <source>
        <dbReference type="ARBA" id="ARBA00001933"/>
    </source>
</evidence>
<dbReference type="SUPFAM" id="SSF53383">
    <property type="entry name" value="PLP-dependent transferases"/>
    <property type="match status" value="1"/>
</dbReference>
<dbReference type="OrthoDB" id="10261951at2759"/>
<dbReference type="PIRSF" id="PIRSF017617">
    <property type="entry name" value="Thr_aldolase"/>
    <property type="match status" value="1"/>
</dbReference>